<dbReference type="InterPro" id="IPR031846">
    <property type="entry name" value="Hvcn1"/>
</dbReference>
<evidence type="ECO:0000256" key="9">
    <source>
        <dbReference type="ARBA" id="ARBA00023303"/>
    </source>
</evidence>
<dbReference type="GO" id="GO:0030171">
    <property type="term" value="F:voltage-gated proton channel activity"/>
    <property type="evidence" value="ECO:0007669"/>
    <property type="project" value="InterPro"/>
</dbReference>
<name>A0A7S3JQG0_9STRA</name>
<dbReference type="GO" id="GO:0005886">
    <property type="term" value="C:plasma membrane"/>
    <property type="evidence" value="ECO:0007669"/>
    <property type="project" value="UniProtKB-SubCell"/>
</dbReference>
<dbReference type="InterPro" id="IPR027359">
    <property type="entry name" value="Volt_channel_dom_sf"/>
</dbReference>
<evidence type="ECO:0000256" key="5">
    <source>
        <dbReference type="ARBA" id="ARBA00022882"/>
    </source>
</evidence>
<comment type="subcellular location">
    <subcellularLocation>
        <location evidence="1">Cell membrane</location>
        <topology evidence="1">Multi-pass membrane protein</topology>
    </subcellularLocation>
</comment>
<evidence type="ECO:0000256" key="6">
    <source>
        <dbReference type="ARBA" id="ARBA00022989"/>
    </source>
</evidence>
<evidence type="ECO:0000256" key="4">
    <source>
        <dbReference type="ARBA" id="ARBA00022692"/>
    </source>
</evidence>
<dbReference type="PANTHER" id="PTHR46480:SF1">
    <property type="entry name" value="VOLTAGE-GATED HYDROGEN CHANNEL 1"/>
    <property type="match status" value="1"/>
</dbReference>
<organism evidence="12">
    <name type="scientific">Aureoumbra lagunensis</name>
    <dbReference type="NCBI Taxonomy" id="44058"/>
    <lineage>
        <taxon>Eukaryota</taxon>
        <taxon>Sar</taxon>
        <taxon>Stramenopiles</taxon>
        <taxon>Ochrophyta</taxon>
        <taxon>Pelagophyceae</taxon>
        <taxon>Pelagomonadales</taxon>
        <taxon>Aureoumbra</taxon>
    </lineage>
</organism>
<evidence type="ECO:0000256" key="7">
    <source>
        <dbReference type="ARBA" id="ARBA00023065"/>
    </source>
</evidence>
<dbReference type="GO" id="GO:0034702">
    <property type="term" value="C:monoatomic ion channel complex"/>
    <property type="evidence" value="ECO:0007669"/>
    <property type="project" value="UniProtKB-KW"/>
</dbReference>
<reference evidence="12" key="1">
    <citation type="submission" date="2021-01" db="EMBL/GenBank/DDBJ databases">
        <authorList>
            <person name="Corre E."/>
            <person name="Pelletier E."/>
            <person name="Niang G."/>
            <person name="Scheremetjew M."/>
            <person name="Finn R."/>
            <person name="Kale V."/>
            <person name="Holt S."/>
            <person name="Cochrane G."/>
            <person name="Meng A."/>
            <person name="Brown T."/>
            <person name="Cohen L."/>
        </authorList>
    </citation>
    <scope>NUCLEOTIDE SEQUENCE</scope>
    <source>
        <strain evidence="12">CCMP1510</strain>
    </source>
</reference>
<dbReference type="EMBL" id="HBIJ01003472">
    <property type="protein sequence ID" value="CAE0361686.1"/>
    <property type="molecule type" value="Transcribed_RNA"/>
</dbReference>
<dbReference type="AlphaFoldDB" id="A0A7S3JQG0"/>
<keyword evidence="2" id="KW-0813">Transport</keyword>
<keyword evidence="6 11" id="KW-1133">Transmembrane helix</keyword>
<evidence type="ECO:0000256" key="3">
    <source>
        <dbReference type="ARBA" id="ARBA00022475"/>
    </source>
</evidence>
<keyword evidence="3" id="KW-1003">Cell membrane</keyword>
<evidence type="ECO:0000256" key="2">
    <source>
        <dbReference type="ARBA" id="ARBA00022448"/>
    </source>
</evidence>
<evidence type="ECO:0000256" key="11">
    <source>
        <dbReference type="SAM" id="Phobius"/>
    </source>
</evidence>
<evidence type="ECO:0000256" key="1">
    <source>
        <dbReference type="ARBA" id="ARBA00004651"/>
    </source>
</evidence>
<sequence>MIYSEIYAFCSHTTRVKTAALIFLAQAMATKTELSFEEFRALRRRRARDEEDKNEDVSKSVLREEDTAVPDDNDTLAMRAGRLVEMEEVQMLSSSLIVTDAIGSIIQTLGYADQGFLRRLLDAFFGFTAFALLFELIALVIAFGSAFWFHPGYLLDSLVIGICLRIEMTGTTSALRLIGIARIWRLYRLHEAIIARVRNETNQISTLLETERMKCLRLELELATAQTSVRQANDAKLRLEHMCKAYKDEIDTLNEALAIAAMDVAEAGDDELNEEDDAFPSTIDSTIEKQTATFVVDSSGSYHRAAAVEDELLIKKKKRRNFKTTV</sequence>
<feature type="coiled-coil region" evidence="10">
    <location>
        <begin position="229"/>
        <end position="256"/>
    </location>
</feature>
<keyword evidence="5" id="KW-0851">Voltage-gated channel</keyword>
<dbReference type="PANTHER" id="PTHR46480">
    <property type="entry name" value="F20B24.22"/>
    <property type="match status" value="1"/>
</dbReference>
<feature type="transmembrane region" description="Helical" evidence="11">
    <location>
        <begin position="124"/>
        <end position="149"/>
    </location>
</feature>
<keyword evidence="9" id="KW-0407">Ion channel</keyword>
<proteinExistence type="predicted"/>
<keyword evidence="10" id="KW-0175">Coiled coil</keyword>
<accession>A0A7S3JQG0</accession>
<evidence type="ECO:0000313" key="12">
    <source>
        <dbReference type="EMBL" id="CAE0361686.1"/>
    </source>
</evidence>
<keyword evidence="4 11" id="KW-0812">Transmembrane</keyword>
<keyword evidence="7" id="KW-0406">Ion transport</keyword>
<evidence type="ECO:0008006" key="13">
    <source>
        <dbReference type="Google" id="ProtNLM"/>
    </source>
</evidence>
<keyword evidence="8 11" id="KW-0472">Membrane</keyword>
<dbReference type="Gene3D" id="1.20.120.350">
    <property type="entry name" value="Voltage-gated potassium channels. Chain C"/>
    <property type="match status" value="1"/>
</dbReference>
<protein>
    <recommendedName>
        <fullName evidence="13">Hydrogen voltage-gated channel 1</fullName>
    </recommendedName>
</protein>
<evidence type="ECO:0000256" key="10">
    <source>
        <dbReference type="SAM" id="Coils"/>
    </source>
</evidence>
<evidence type="ECO:0000256" key="8">
    <source>
        <dbReference type="ARBA" id="ARBA00023136"/>
    </source>
</evidence>
<gene>
    <name evidence="12" type="ORF">ALAG00032_LOCUS2419</name>
</gene>
<feature type="transmembrane region" description="Helical" evidence="11">
    <location>
        <begin position="155"/>
        <end position="178"/>
    </location>
</feature>